<dbReference type="RefSeq" id="WP_024495760.1">
    <property type="nucleotide sequence ID" value="NZ_AWGA01000033.1"/>
</dbReference>
<keyword evidence="1" id="KW-1133">Transmembrane helix</keyword>
<evidence type="ECO:0000313" key="3">
    <source>
        <dbReference type="Proteomes" id="UP000506160"/>
    </source>
</evidence>
<evidence type="ECO:0000313" key="2">
    <source>
        <dbReference type="EMBL" id="TEA27563.1"/>
    </source>
</evidence>
<proteinExistence type="predicted"/>
<keyword evidence="1" id="KW-0472">Membrane</keyword>
<sequence>MRLKKLQIGIDIQENALLFVIHQPKWGAKKIRTVKVTLPNPVLSDGQLIDPECLQYYLKKFDRRLSMDCEYAIPLETKQTFTQQIPLPVGITIKDYAAVIPAAIQQWFPLPIEQLAFDFIVEHKHLIITAAHKTTIEQWQTLFSQVGLTLIRITIKSNNNSSQSDLFYYAKQSITVDKAPFNLLPWRQIQKRHRQCYLFILSIVSVITLVFIFYLLWCNYTHKLQNASQQLVQLEQQTQIK</sequence>
<reference evidence="2 3" key="1">
    <citation type="journal article" date="2014" name="Appl. Environ. Microbiol.">
        <title>Genomic features of a bumble bee symbiont reflect its host environment.</title>
        <authorList>
            <person name="Martinson V.G."/>
            <person name="Magoc T."/>
            <person name="Koch H."/>
            <person name="Salzberg S.L."/>
            <person name="Moran N.A."/>
        </authorList>
    </citation>
    <scope>NUCLEOTIDE SEQUENCE [LARGE SCALE GENOMIC DNA]</scope>
    <source>
        <strain evidence="2 3">Bimp</strain>
    </source>
</reference>
<keyword evidence="1" id="KW-0812">Transmembrane</keyword>
<dbReference type="EMBL" id="AWGA01000033">
    <property type="protein sequence ID" value="TEA27563.1"/>
    <property type="molecule type" value="Genomic_DNA"/>
</dbReference>
<accession>A0AB94IDM1</accession>
<keyword evidence="3" id="KW-1185">Reference proteome</keyword>
<dbReference type="AlphaFoldDB" id="A0AB94IDM1"/>
<dbReference type="SUPFAM" id="SSF53067">
    <property type="entry name" value="Actin-like ATPase domain"/>
    <property type="match status" value="1"/>
</dbReference>
<evidence type="ECO:0000256" key="1">
    <source>
        <dbReference type="SAM" id="Phobius"/>
    </source>
</evidence>
<name>A0AB94IDM1_9GAMM</name>
<evidence type="ECO:0008006" key="4">
    <source>
        <dbReference type="Google" id="ProtNLM"/>
    </source>
</evidence>
<organism evidence="2 3">
    <name type="scientific">Candidatus Schmidhempelia bombi str. Bimp</name>
    <dbReference type="NCBI Taxonomy" id="1387197"/>
    <lineage>
        <taxon>Bacteria</taxon>
        <taxon>Pseudomonadati</taxon>
        <taxon>Pseudomonadota</taxon>
        <taxon>Gammaproteobacteria</taxon>
        <taxon>Orbales</taxon>
        <taxon>Orbaceae</taxon>
        <taxon>Candidatus Schmidhempelia</taxon>
    </lineage>
</organism>
<comment type="caution">
    <text evidence="2">The sequence shown here is derived from an EMBL/GenBank/DDBJ whole genome shotgun (WGS) entry which is preliminary data.</text>
</comment>
<dbReference type="Gene3D" id="3.30.1490.300">
    <property type="match status" value="1"/>
</dbReference>
<feature type="transmembrane region" description="Helical" evidence="1">
    <location>
        <begin position="196"/>
        <end position="217"/>
    </location>
</feature>
<dbReference type="Proteomes" id="UP000506160">
    <property type="component" value="Unassembled WGS sequence"/>
</dbReference>
<dbReference type="Gene3D" id="3.30.420.40">
    <property type="match status" value="1"/>
</dbReference>
<gene>
    <name evidence="2" type="ORF">O970_03360</name>
</gene>
<protein>
    <recommendedName>
        <fullName evidence="4">Pilus assembly protein PilM</fullName>
    </recommendedName>
</protein>
<dbReference type="InterPro" id="IPR043129">
    <property type="entry name" value="ATPase_NBD"/>
</dbReference>